<protein>
    <submittedName>
        <fullName evidence="6">CX domain-containing protein</fullName>
    </submittedName>
</protein>
<feature type="region of interest" description="Disordered" evidence="1">
    <location>
        <begin position="25"/>
        <end position="55"/>
    </location>
</feature>
<evidence type="ECO:0000256" key="3">
    <source>
        <dbReference type="SAM" id="SignalP"/>
    </source>
</evidence>
<keyword evidence="3" id="KW-0732">Signal</keyword>
<proteinExistence type="predicted"/>
<dbReference type="OMA" id="PFNYNGR"/>
<evidence type="ECO:0000256" key="2">
    <source>
        <dbReference type="SAM" id="Phobius"/>
    </source>
</evidence>
<dbReference type="AlphaFoldDB" id="A0A915JW22"/>
<feature type="signal peptide" evidence="3">
    <location>
        <begin position="1"/>
        <end position="21"/>
    </location>
</feature>
<evidence type="ECO:0000313" key="5">
    <source>
        <dbReference type="Proteomes" id="UP000887565"/>
    </source>
</evidence>
<keyword evidence="2" id="KW-0472">Membrane</keyword>
<dbReference type="Pfam" id="PF01705">
    <property type="entry name" value="CX"/>
    <property type="match status" value="1"/>
</dbReference>
<accession>A0A915JW22</accession>
<feature type="transmembrane region" description="Helical" evidence="2">
    <location>
        <begin position="217"/>
        <end position="237"/>
    </location>
</feature>
<keyword evidence="2" id="KW-0812">Transmembrane</keyword>
<keyword evidence="5" id="KW-1185">Reference proteome</keyword>
<dbReference type="Proteomes" id="UP000887565">
    <property type="component" value="Unplaced"/>
</dbReference>
<dbReference type="WBParaSite" id="nRc.2.0.1.t30278-RA">
    <property type="protein sequence ID" value="nRc.2.0.1.t30278-RA"/>
    <property type="gene ID" value="nRc.2.0.1.g30278"/>
</dbReference>
<keyword evidence="2" id="KW-1133">Transmembrane helix</keyword>
<sequence length="332" mass="34490">MQLFLKFSFLLCIVVIFLVDAKRGGSGGGGGGSRGGGGGFGRGGGSPTGGGGSISRGGAVGGGGINAGPGRPVGGGGTFGANSGGFRPASGGFAPSRGLSTTSKVVLAGVAGAALGAGTYALISSANSRYRSPDTGLTYYYGDRYYSPSRSGIIKCTYKVPENDTKLNLYYDKNNSSKVTEIIYECRLNDQVCCGLECCPNPAITTAKREEKSGMSLIAILCIGLIGGVGYCVYSQVRKSAVQNENNYNDGQASYTVYPAQQQPQYQQQQAAYPTNQGWDGAAPAYSQQTGFYGEQQPPSYPTVTTHTPQSYPPGPPVQNYGFNAQSYPKYP</sequence>
<dbReference type="PANTHER" id="PTHR47520">
    <property type="entry name" value="CX DOMAIN-CONTAINING PROTEIN-RELATED"/>
    <property type="match status" value="1"/>
</dbReference>
<dbReference type="PANTHER" id="PTHR47520:SF11">
    <property type="entry name" value="CX DOMAIN-CONTAINING PROTEIN"/>
    <property type="match status" value="1"/>
</dbReference>
<organism evidence="5 6">
    <name type="scientific">Romanomermis culicivorax</name>
    <name type="common">Nematode worm</name>
    <dbReference type="NCBI Taxonomy" id="13658"/>
    <lineage>
        <taxon>Eukaryota</taxon>
        <taxon>Metazoa</taxon>
        <taxon>Ecdysozoa</taxon>
        <taxon>Nematoda</taxon>
        <taxon>Enoplea</taxon>
        <taxon>Dorylaimia</taxon>
        <taxon>Mermithida</taxon>
        <taxon>Mermithoidea</taxon>
        <taxon>Mermithidae</taxon>
        <taxon>Romanomermis</taxon>
    </lineage>
</organism>
<reference evidence="6" key="1">
    <citation type="submission" date="2022-11" db="UniProtKB">
        <authorList>
            <consortium name="WormBaseParasite"/>
        </authorList>
    </citation>
    <scope>IDENTIFICATION</scope>
</reference>
<feature type="domain" description="CX" evidence="4">
    <location>
        <begin position="139"/>
        <end position="199"/>
    </location>
</feature>
<evidence type="ECO:0000313" key="6">
    <source>
        <dbReference type="WBParaSite" id="nRc.2.0.1.t30278-RA"/>
    </source>
</evidence>
<feature type="compositionally biased region" description="Polar residues" evidence="1">
    <location>
        <begin position="321"/>
        <end position="332"/>
    </location>
</feature>
<evidence type="ECO:0000256" key="1">
    <source>
        <dbReference type="SAM" id="MobiDB-lite"/>
    </source>
</evidence>
<name>A0A915JW22_ROMCU</name>
<evidence type="ECO:0000259" key="4">
    <source>
        <dbReference type="Pfam" id="PF01705"/>
    </source>
</evidence>
<feature type="chain" id="PRO_5037823864" evidence="3">
    <location>
        <begin position="22"/>
        <end position="332"/>
    </location>
</feature>
<dbReference type="InterPro" id="IPR002619">
    <property type="entry name" value="CX"/>
</dbReference>
<feature type="region of interest" description="Disordered" evidence="1">
    <location>
        <begin position="277"/>
        <end position="332"/>
    </location>
</feature>